<accession>A0A251QCH4</accession>
<keyword evidence="2" id="KW-1185">Reference proteome</keyword>
<gene>
    <name evidence="1" type="ORF">PRUPE_2G070800</name>
</gene>
<protein>
    <submittedName>
        <fullName evidence="1">Uncharacterized protein</fullName>
    </submittedName>
</protein>
<evidence type="ECO:0000313" key="2">
    <source>
        <dbReference type="Proteomes" id="UP000006882"/>
    </source>
</evidence>
<dbReference type="AlphaFoldDB" id="A0A251QCH4"/>
<proteinExistence type="predicted"/>
<dbReference type="Gramene" id="ONI21507">
    <property type="protein sequence ID" value="ONI21507"/>
    <property type="gene ID" value="PRUPE_2G070800"/>
</dbReference>
<dbReference type="EMBL" id="CM007652">
    <property type="protein sequence ID" value="ONI21507.1"/>
    <property type="molecule type" value="Genomic_DNA"/>
</dbReference>
<reference evidence="1 2" key="1">
    <citation type="journal article" date="2013" name="Nat. Genet.">
        <title>The high-quality draft genome of peach (Prunus persica) identifies unique patterns of genetic diversity, domestication and genome evolution.</title>
        <authorList>
            <consortium name="International Peach Genome Initiative"/>
            <person name="Verde I."/>
            <person name="Abbott A.G."/>
            <person name="Scalabrin S."/>
            <person name="Jung S."/>
            <person name="Shu S."/>
            <person name="Marroni F."/>
            <person name="Zhebentyayeva T."/>
            <person name="Dettori M.T."/>
            <person name="Grimwood J."/>
            <person name="Cattonaro F."/>
            <person name="Zuccolo A."/>
            <person name="Rossini L."/>
            <person name="Jenkins J."/>
            <person name="Vendramin E."/>
            <person name="Meisel L.A."/>
            <person name="Decroocq V."/>
            <person name="Sosinski B."/>
            <person name="Prochnik S."/>
            <person name="Mitros T."/>
            <person name="Policriti A."/>
            <person name="Cipriani G."/>
            <person name="Dondini L."/>
            <person name="Ficklin S."/>
            <person name="Goodstein D.M."/>
            <person name="Xuan P."/>
            <person name="Del Fabbro C."/>
            <person name="Aramini V."/>
            <person name="Copetti D."/>
            <person name="Gonzalez S."/>
            <person name="Horner D.S."/>
            <person name="Falchi R."/>
            <person name="Lucas S."/>
            <person name="Mica E."/>
            <person name="Maldonado J."/>
            <person name="Lazzari B."/>
            <person name="Bielenberg D."/>
            <person name="Pirona R."/>
            <person name="Miculan M."/>
            <person name="Barakat A."/>
            <person name="Testolin R."/>
            <person name="Stella A."/>
            <person name="Tartarini S."/>
            <person name="Tonutti P."/>
            <person name="Arus P."/>
            <person name="Orellana A."/>
            <person name="Wells C."/>
            <person name="Main D."/>
            <person name="Vizzotto G."/>
            <person name="Silva H."/>
            <person name="Salamini F."/>
            <person name="Schmutz J."/>
            <person name="Morgante M."/>
            <person name="Rokhsar D.S."/>
        </authorList>
    </citation>
    <scope>NUCLEOTIDE SEQUENCE [LARGE SCALE GENOMIC DNA]</scope>
    <source>
        <strain evidence="2">cv. Nemared</strain>
    </source>
</reference>
<evidence type="ECO:0000313" key="1">
    <source>
        <dbReference type="EMBL" id="ONI21507.1"/>
    </source>
</evidence>
<sequence>MAFFECFKKGTVTILEDESDNLDEVIVTLNLLTFKLPFFSLAIPRVTLNPILQYPQSQSLFHPSHLHHLSSSPISSLCSISDVIYS</sequence>
<organism evidence="1 2">
    <name type="scientific">Prunus persica</name>
    <name type="common">Peach</name>
    <name type="synonym">Amygdalus persica</name>
    <dbReference type="NCBI Taxonomy" id="3760"/>
    <lineage>
        <taxon>Eukaryota</taxon>
        <taxon>Viridiplantae</taxon>
        <taxon>Streptophyta</taxon>
        <taxon>Embryophyta</taxon>
        <taxon>Tracheophyta</taxon>
        <taxon>Spermatophyta</taxon>
        <taxon>Magnoliopsida</taxon>
        <taxon>eudicotyledons</taxon>
        <taxon>Gunneridae</taxon>
        <taxon>Pentapetalae</taxon>
        <taxon>rosids</taxon>
        <taxon>fabids</taxon>
        <taxon>Rosales</taxon>
        <taxon>Rosaceae</taxon>
        <taxon>Amygdaloideae</taxon>
        <taxon>Amygdaleae</taxon>
        <taxon>Prunus</taxon>
    </lineage>
</organism>
<name>A0A251QCH4_PRUPE</name>
<dbReference type="Proteomes" id="UP000006882">
    <property type="component" value="Chromosome G2"/>
</dbReference>